<organism evidence="2">
    <name type="scientific">Picea sitchensis</name>
    <name type="common">Sitka spruce</name>
    <name type="synonym">Pinus sitchensis</name>
    <dbReference type="NCBI Taxonomy" id="3332"/>
    <lineage>
        <taxon>Eukaryota</taxon>
        <taxon>Viridiplantae</taxon>
        <taxon>Streptophyta</taxon>
        <taxon>Embryophyta</taxon>
        <taxon>Tracheophyta</taxon>
        <taxon>Spermatophyta</taxon>
        <taxon>Pinopsida</taxon>
        <taxon>Pinidae</taxon>
        <taxon>Conifers I</taxon>
        <taxon>Pinales</taxon>
        <taxon>Pinaceae</taxon>
        <taxon>Picea</taxon>
    </lineage>
</organism>
<dbReference type="CDD" id="cd00158">
    <property type="entry name" value="RHOD"/>
    <property type="match status" value="1"/>
</dbReference>
<dbReference type="GO" id="GO:0009507">
    <property type="term" value="C:chloroplast"/>
    <property type="evidence" value="ECO:0007669"/>
    <property type="project" value="TreeGrafter"/>
</dbReference>
<dbReference type="InterPro" id="IPR043186">
    <property type="entry name" value="Str14"/>
</dbReference>
<dbReference type="Pfam" id="PF00581">
    <property type="entry name" value="Rhodanese"/>
    <property type="match status" value="1"/>
</dbReference>
<sequence length="255" mass="28813">MATHMGASTFFSPCFLTLQLQSPRPSSVKTTRIFIVRSEQKSGNKNKQGWFYNTFVANQTMDAKLDKFKGDVAAKNGFVGSWFDDSFKYTAWIEVHRKLTERNLKSIECKEAQSRAKFNGAILLDVRESQDFEKVHAEGACNAPLFRLIQGDSLKSNMRRLGYAFLTDFAGTVGGDKRKVVVVMCQIGGTLLTYVERGGAKYKKFADPERKFGRQSRSLKAIYELQEAGFKNVLHLKDGLNQWIHEGFPIDGLNE</sequence>
<dbReference type="PANTHER" id="PTHR44920:SF2">
    <property type="entry name" value="RHODANESE DOMAIN-CONTAINING PROTEIN"/>
    <property type="match status" value="1"/>
</dbReference>
<dbReference type="EMBL" id="EF087381">
    <property type="protein sequence ID" value="ABK26625.1"/>
    <property type="molecule type" value="mRNA"/>
</dbReference>
<protein>
    <recommendedName>
        <fullName evidence="1">Rhodanese domain-containing protein</fullName>
    </recommendedName>
</protein>
<dbReference type="SUPFAM" id="SSF52821">
    <property type="entry name" value="Rhodanese/Cell cycle control phosphatase"/>
    <property type="match status" value="1"/>
</dbReference>
<feature type="domain" description="Rhodanese" evidence="1">
    <location>
        <begin position="117"/>
        <end position="252"/>
    </location>
</feature>
<evidence type="ECO:0000259" key="1">
    <source>
        <dbReference type="PROSITE" id="PS50206"/>
    </source>
</evidence>
<dbReference type="SMART" id="SM00450">
    <property type="entry name" value="RHOD"/>
    <property type="match status" value="1"/>
</dbReference>
<name>A9P164_PICSI</name>
<proteinExistence type="evidence at transcript level"/>
<dbReference type="PROSITE" id="PS50206">
    <property type="entry name" value="RHODANESE_3"/>
    <property type="match status" value="1"/>
</dbReference>
<dbReference type="InterPro" id="IPR036873">
    <property type="entry name" value="Rhodanese-like_dom_sf"/>
</dbReference>
<dbReference type="AlphaFoldDB" id="A9P164"/>
<evidence type="ECO:0000313" key="2">
    <source>
        <dbReference type="EMBL" id="ABK26625.1"/>
    </source>
</evidence>
<reference evidence="2" key="1">
    <citation type="journal article" date="2008" name="BMC Genomics">
        <title>A conifer genomics resource of 200,000 spruce (Picea spp.) ESTs and 6,464 high-quality, sequence-finished full-length cDNAs for Sitka spruce (Picea sitchensis).</title>
        <authorList>
            <person name="Ralph S.G."/>
            <person name="Chun H.J."/>
            <person name="Kolosova N."/>
            <person name="Cooper D."/>
            <person name="Oddy C."/>
            <person name="Ritland C.E."/>
            <person name="Kirkpatrick R."/>
            <person name="Moore R."/>
            <person name="Barber S."/>
            <person name="Holt R.A."/>
            <person name="Jones S.J."/>
            <person name="Marra M.A."/>
            <person name="Douglas C.J."/>
            <person name="Ritland K."/>
            <person name="Bohlmann J."/>
        </authorList>
    </citation>
    <scope>NUCLEOTIDE SEQUENCE</scope>
    <source>
        <tissue evidence="2">Green portion of the leader tissue</tissue>
    </source>
</reference>
<dbReference type="InterPro" id="IPR001763">
    <property type="entry name" value="Rhodanese-like_dom"/>
</dbReference>
<dbReference type="Gene3D" id="3.40.250.10">
    <property type="entry name" value="Rhodanese-like domain"/>
    <property type="match status" value="1"/>
</dbReference>
<accession>A9P164</accession>
<dbReference type="PANTHER" id="PTHR44920">
    <property type="entry name" value="RHODANESE-LIKE DOMAIN-CONTAINING PROTEIN 14, CHLOROPLASTIC-RELATED"/>
    <property type="match status" value="1"/>
</dbReference>